<accession>W1Q120</accession>
<dbReference type="OMA" id="WGSFRKN"/>
<dbReference type="OrthoDB" id="1934555at2759"/>
<evidence type="ECO:0000313" key="2">
    <source>
        <dbReference type="EMBL" id="ERN14060.1"/>
    </source>
</evidence>
<dbReference type="Gramene" id="ERN14060">
    <property type="protein sequence ID" value="ERN14060"/>
    <property type="gene ID" value="AMTR_s00021p00217800"/>
</dbReference>
<reference evidence="3" key="1">
    <citation type="journal article" date="2013" name="Science">
        <title>The Amborella genome and the evolution of flowering plants.</title>
        <authorList>
            <consortium name="Amborella Genome Project"/>
        </authorList>
    </citation>
    <scope>NUCLEOTIDE SEQUENCE [LARGE SCALE GENOMIC DNA]</scope>
</reference>
<sequence length="202" mass="22088">MGAEPDPEPSSTPTLSFLPLPNQSPEPAGMATPPLRPPASIPFLWEEAPGKPRTSLPNLTPLVRRLDLPPNRFLCINSVMDQNDPSPTSVLQGPYMGNSSTKSKGTGPSNSGRHGDFFGFWGRRVWPNKGGSLRLSESFRLSGDGKRMDGWDSASVTEGAVRITRVVRKDSFLSLSKTSGLLRSILKQMVPLRKRKHKKEGL</sequence>
<protein>
    <submittedName>
        <fullName evidence="2">Uncharacterized protein</fullName>
    </submittedName>
</protein>
<organism evidence="2 3">
    <name type="scientific">Amborella trichopoda</name>
    <dbReference type="NCBI Taxonomy" id="13333"/>
    <lineage>
        <taxon>Eukaryota</taxon>
        <taxon>Viridiplantae</taxon>
        <taxon>Streptophyta</taxon>
        <taxon>Embryophyta</taxon>
        <taxon>Tracheophyta</taxon>
        <taxon>Spermatophyta</taxon>
        <taxon>Magnoliopsida</taxon>
        <taxon>Amborellales</taxon>
        <taxon>Amborellaceae</taxon>
        <taxon>Amborella</taxon>
    </lineage>
</organism>
<dbReference type="HOGENOM" id="CLU_089791_1_0_1"/>
<dbReference type="KEGG" id="atr:18442308"/>
<evidence type="ECO:0000256" key="1">
    <source>
        <dbReference type="SAM" id="MobiDB-lite"/>
    </source>
</evidence>
<gene>
    <name evidence="2" type="ORF">AMTR_s00021p00217800</name>
</gene>
<feature type="region of interest" description="Disordered" evidence="1">
    <location>
        <begin position="80"/>
        <end position="111"/>
    </location>
</feature>
<dbReference type="Proteomes" id="UP000017836">
    <property type="component" value="Unassembled WGS sequence"/>
</dbReference>
<dbReference type="AlphaFoldDB" id="W1Q120"/>
<name>W1Q120_AMBTC</name>
<proteinExistence type="predicted"/>
<keyword evidence="3" id="KW-1185">Reference proteome</keyword>
<feature type="region of interest" description="Disordered" evidence="1">
    <location>
        <begin position="1"/>
        <end position="43"/>
    </location>
</feature>
<dbReference type="PANTHER" id="PTHR34371">
    <property type="entry name" value="OS01G0551000 PROTEIN"/>
    <property type="match status" value="1"/>
</dbReference>
<dbReference type="Pfam" id="PF05097">
    <property type="entry name" value="DUF688"/>
    <property type="match status" value="1"/>
</dbReference>
<dbReference type="PANTHER" id="PTHR34371:SF6">
    <property type="entry name" value="MEMBRANE-ASSOCIATED KINASE REGULATOR 6"/>
    <property type="match status" value="1"/>
</dbReference>
<feature type="compositionally biased region" description="Polar residues" evidence="1">
    <location>
        <begin position="9"/>
        <end position="25"/>
    </location>
</feature>
<dbReference type="InterPro" id="IPR007789">
    <property type="entry name" value="DUF688"/>
</dbReference>
<dbReference type="eggNOG" id="ENOG502S288">
    <property type="taxonomic scope" value="Eukaryota"/>
</dbReference>
<evidence type="ECO:0000313" key="3">
    <source>
        <dbReference type="Proteomes" id="UP000017836"/>
    </source>
</evidence>
<dbReference type="EMBL" id="KI392560">
    <property type="protein sequence ID" value="ERN14060.1"/>
    <property type="molecule type" value="Genomic_DNA"/>
</dbReference>